<dbReference type="EMBL" id="VTOZ01000015">
    <property type="protein sequence ID" value="TYZ28458.1"/>
    <property type="molecule type" value="Genomic_DNA"/>
</dbReference>
<evidence type="ECO:0000313" key="1">
    <source>
        <dbReference type="EMBL" id="TYZ28458.1"/>
    </source>
</evidence>
<sequence length="387" mass="43875">MQRAIVTAVNGSRICANGRWLTAIGNKSFHPGDVVWTDGRCIYGNSFEAGGAAPIISPSESYVPLLMWDGTRAVYHKGKITKYAKGQQHTLMASRGSSFTFADGKILDLHLDEQGNQYALQGGEYRYHDIGDGESFEDQLGQPGVAINGQMEYSIDLSGYSNFCYDYAYEEATVIETPLSGVDDVINKVYLNSCTLVNGWYESEDSYCYLLDCYAKGFHIDAINYRGEGEADWGFFIDFDSYLWVMVTPKSIQPLWAMTIREVDEDNEIHIERSRYRIYAGIFTLPLPDGYYIEGTKAVPENIDAQSYWQDKFLGKLYSPQKTLICESHFFMNKPIRLGRVKNGVWLMTSGEELYLLKGGKQKLLSGDVRNSRLHTMKNRIKWMKGE</sequence>
<gene>
    <name evidence="1" type="ORF">FZ041_08400</name>
</gene>
<protein>
    <submittedName>
        <fullName evidence="1">Uncharacterized protein</fullName>
    </submittedName>
</protein>
<comment type="caution">
    <text evidence="1">The sequence shown here is derived from an EMBL/GenBank/DDBJ whole genome shotgun (WGS) entry which is preliminary data.</text>
</comment>
<dbReference type="Proteomes" id="UP000322783">
    <property type="component" value="Unassembled WGS sequence"/>
</dbReference>
<keyword evidence="2" id="KW-1185">Reference proteome</keyword>
<proteinExistence type="predicted"/>
<reference evidence="1 2" key="1">
    <citation type="submission" date="2019-08" db="EMBL/GenBank/DDBJ databases">
        <title>Selenomonas sp. mPRGC5 and Selenomonas sp. mPRGC8 isolated from ruminal fluid of dairy goat (Capra hircus).</title>
        <authorList>
            <person name="Poothong S."/>
            <person name="Nuengjamnong C."/>
            <person name="Tanasupawat S."/>
        </authorList>
    </citation>
    <scope>NUCLEOTIDE SEQUENCE [LARGE SCALE GENOMIC DNA]</scope>
    <source>
        <strain evidence="2">mPRGC8</strain>
    </source>
</reference>
<name>A0A5D6WNI8_9FIRM</name>
<organism evidence="1 2">
    <name type="scientific">Selenomonas caprae</name>
    <dbReference type="NCBI Taxonomy" id="2606905"/>
    <lineage>
        <taxon>Bacteria</taxon>
        <taxon>Bacillati</taxon>
        <taxon>Bacillota</taxon>
        <taxon>Negativicutes</taxon>
        <taxon>Selenomonadales</taxon>
        <taxon>Selenomonadaceae</taxon>
        <taxon>Selenomonas</taxon>
    </lineage>
</organism>
<dbReference type="RefSeq" id="WP_149189253.1">
    <property type="nucleotide sequence ID" value="NZ_VTOZ01000015.1"/>
</dbReference>
<accession>A0A5D6WNI8</accession>
<evidence type="ECO:0000313" key="2">
    <source>
        <dbReference type="Proteomes" id="UP000322783"/>
    </source>
</evidence>
<dbReference type="AlphaFoldDB" id="A0A5D6WNI8"/>